<sequence>MVQGYVSMVLHAHLPYVRHPEYSDCIEERWLFEAITESYIPLIDMLDGLMEDKIDFKLTMSITPTLLSMLDDDFLKKRYIEYLHKSIELSEKEVIRTKNIYQISEVAKMYNNRLNLIMDVYDKRYSRDLISAFRKFQSMGKLEVLACAGTHAYLPLMDMYPEAMEAQIKVGIDTYKRYLGCQPHGIWLPECAYTPAIDHILRKYGIYYFIAESHGVLFAQPRPIYGTCAPIITPQGIAVFGRDAESSKQVWSADEGYPGDYDYREFYRDIGHELDYDYIKPYIMSDGQRVQTGLKYYRITGKTDYKMPYIPERGTEKAAIHAGNFIFNRQQQISYYSGSMDKPPIVVCPYDAELFGHWWYEGPQWLDHLMRQVYRSQINFKMITPWEYLNMYPSIQVAQPCSSSWGYKGYNEVWLNDSNDWIYRHLHKVVERMTEMANRYSSPTDLERRALNQAVRELLLAQSSDWAFIMKTGTMTDYAANRTRAHVQRFNKLYEDITGGKIDQQWLSEIEYLDNIFPDIDYRIYSSQNAGVYSN</sequence>
<dbReference type="InterPro" id="IPR015293">
    <property type="entry name" value="BE_C"/>
</dbReference>
<keyword evidence="2 5" id="KW-0119">Carbohydrate metabolism</keyword>
<dbReference type="SUPFAM" id="SSF88688">
    <property type="entry name" value="Families 57/38 glycoside transferase middle domain"/>
    <property type="match status" value="1"/>
</dbReference>
<dbReference type="SUPFAM" id="SSF88713">
    <property type="entry name" value="Glycoside hydrolase/deacetylase"/>
    <property type="match status" value="1"/>
</dbReference>
<evidence type="ECO:0000256" key="2">
    <source>
        <dbReference type="ARBA" id="ARBA00023277"/>
    </source>
</evidence>
<reference evidence="8 9" key="2">
    <citation type="journal article" date="2011" name="Stand. Genomic Sci.">
        <title>Complete genome sequence of Mahella australiensis type strain (50-1 BON).</title>
        <authorList>
            <person name="Sikorski J."/>
            <person name="Teshima H."/>
            <person name="Nolan M."/>
            <person name="Lucas S."/>
            <person name="Hammon N."/>
            <person name="Deshpande S."/>
            <person name="Cheng J.F."/>
            <person name="Pitluck S."/>
            <person name="Liolios K."/>
            <person name="Pagani I."/>
            <person name="Ivanova N."/>
            <person name="Huntemann M."/>
            <person name="Mavromatis K."/>
            <person name="Ovchinikova G."/>
            <person name="Pati A."/>
            <person name="Tapia R."/>
            <person name="Han C."/>
            <person name="Goodwin L."/>
            <person name="Chen A."/>
            <person name="Palaniappan K."/>
            <person name="Land M."/>
            <person name="Hauser L."/>
            <person name="Ngatchou-Djao O.D."/>
            <person name="Rohde M."/>
            <person name="Pukall R."/>
            <person name="Spring S."/>
            <person name="Abt B."/>
            <person name="Goker M."/>
            <person name="Detter J.C."/>
            <person name="Woyke T."/>
            <person name="Bristow J."/>
            <person name="Markowitz V."/>
            <person name="Hugenholtz P."/>
            <person name="Eisen J.A."/>
            <person name="Kyrpides N.C."/>
            <person name="Klenk H.P."/>
            <person name="Lapidus A."/>
        </authorList>
    </citation>
    <scope>NUCLEOTIDE SEQUENCE [LARGE SCALE GENOMIC DNA]</scope>
    <source>
        <strain evidence="9">DSM 15567 / CIP 107919 / 50-1 BON</strain>
    </source>
</reference>
<reference evidence="9" key="1">
    <citation type="submission" date="2010-11" db="EMBL/GenBank/DDBJ databases">
        <title>The complete genome of Mahella australiensis DSM 15567.</title>
        <authorList>
            <consortium name="US DOE Joint Genome Institute (JGI-PGF)"/>
            <person name="Lucas S."/>
            <person name="Copeland A."/>
            <person name="Lapidus A."/>
            <person name="Bruce D."/>
            <person name="Goodwin L."/>
            <person name="Pitluck S."/>
            <person name="Kyrpides N."/>
            <person name="Mavromatis K."/>
            <person name="Pagani I."/>
            <person name="Ivanova N."/>
            <person name="Teshima H."/>
            <person name="Brettin T."/>
            <person name="Detter J.C."/>
            <person name="Han C."/>
            <person name="Tapia R."/>
            <person name="Land M."/>
            <person name="Hauser L."/>
            <person name="Markowitz V."/>
            <person name="Cheng J.-F."/>
            <person name="Hugenholtz P."/>
            <person name="Woyke T."/>
            <person name="Wu D."/>
            <person name="Spring S."/>
            <person name="Pukall R."/>
            <person name="Steenblock K."/>
            <person name="Schneider S."/>
            <person name="Klenk H.-P."/>
            <person name="Eisen J.A."/>
        </authorList>
    </citation>
    <scope>NUCLEOTIDE SEQUENCE [LARGE SCALE GENOMIC DNA]</scope>
    <source>
        <strain evidence="9">DSM 15567 / CIP 107919 / 50-1 BON</strain>
    </source>
</reference>
<feature type="binding site" evidence="4">
    <location>
        <position position="259"/>
    </location>
    <ligand>
        <name>substrate</name>
    </ligand>
</feature>
<evidence type="ECO:0000256" key="1">
    <source>
        <dbReference type="ARBA" id="ARBA00006821"/>
    </source>
</evidence>
<dbReference type="Pfam" id="PF09210">
    <property type="entry name" value="BE_C"/>
    <property type="match status" value="1"/>
</dbReference>
<evidence type="ECO:0000256" key="5">
    <source>
        <dbReference type="RuleBase" id="RU361196"/>
    </source>
</evidence>
<dbReference type="CDD" id="cd10792">
    <property type="entry name" value="GH57N_AmyC_like"/>
    <property type="match status" value="1"/>
</dbReference>
<dbReference type="InterPro" id="IPR004300">
    <property type="entry name" value="Glyco_hydro_57_N"/>
</dbReference>
<dbReference type="AlphaFoldDB" id="F3ZWM9"/>
<proteinExistence type="inferred from homology"/>
<evidence type="ECO:0000259" key="6">
    <source>
        <dbReference type="Pfam" id="PF03065"/>
    </source>
</evidence>
<dbReference type="PANTHER" id="PTHR41695:SF1">
    <property type="entry name" value="1,4-ALPHA-GLUCAN BRANCHING ENZYME TK1436"/>
    <property type="match status" value="1"/>
</dbReference>
<dbReference type="OrthoDB" id="9803279at2"/>
<dbReference type="GO" id="GO:0005576">
    <property type="term" value="C:extracellular region"/>
    <property type="evidence" value="ECO:0007669"/>
    <property type="project" value="TreeGrafter"/>
</dbReference>
<dbReference type="Pfam" id="PF03065">
    <property type="entry name" value="Glyco_hydro_57"/>
    <property type="match status" value="1"/>
</dbReference>
<organism evidence="8 9">
    <name type="scientific">Mahella australiensis (strain DSM 15567 / CIP 107919 / 50-1 BON)</name>
    <dbReference type="NCBI Taxonomy" id="697281"/>
    <lineage>
        <taxon>Bacteria</taxon>
        <taxon>Bacillati</taxon>
        <taxon>Bacillota</taxon>
        <taxon>Clostridia</taxon>
        <taxon>Thermoanaerobacterales</taxon>
        <taxon>Thermoanaerobacterales Family IV. Incertae Sedis</taxon>
        <taxon>Mahella</taxon>
    </lineage>
</organism>
<dbReference type="Proteomes" id="UP000008457">
    <property type="component" value="Chromosome"/>
</dbReference>
<name>F3ZWM9_MAHA5</name>
<feature type="binding site" evidence="4">
    <location>
        <position position="405"/>
    </location>
    <ligand>
        <name>substrate</name>
    </ligand>
</feature>
<dbReference type="InterPro" id="IPR040042">
    <property type="entry name" value="Branching_enz_MT3115-like"/>
</dbReference>
<evidence type="ECO:0000256" key="3">
    <source>
        <dbReference type="PIRSR" id="PIRSR640042-1"/>
    </source>
</evidence>
<dbReference type="GO" id="GO:0030979">
    <property type="term" value="P:alpha-glucan biosynthetic process"/>
    <property type="evidence" value="ECO:0007669"/>
    <property type="project" value="InterPro"/>
</dbReference>
<dbReference type="HOGENOM" id="CLU_008192_1_0_9"/>
<dbReference type="PANTHER" id="PTHR41695">
    <property type="entry name" value="1,4-ALPHA-GLUCAN BRANCHING ENZYME RV3031-RELATED"/>
    <property type="match status" value="1"/>
</dbReference>
<dbReference type="InterPro" id="IPR028995">
    <property type="entry name" value="Glyco_hydro_57/38_cen_sf"/>
</dbReference>
<dbReference type="KEGG" id="mas:Mahau_1278"/>
<comment type="similarity">
    <text evidence="1 5">Belongs to the glycosyl hydrolase 57 family.</text>
</comment>
<dbReference type="Gene3D" id="3.20.110.10">
    <property type="entry name" value="Glycoside hydrolase 38, N terminal domain"/>
    <property type="match status" value="1"/>
</dbReference>
<dbReference type="GO" id="GO:0003844">
    <property type="term" value="F:1,4-alpha-glucan branching enzyme activity"/>
    <property type="evidence" value="ECO:0007669"/>
    <property type="project" value="InterPro"/>
</dbReference>
<dbReference type="InterPro" id="IPR037090">
    <property type="entry name" value="57_glycoside_trans_central"/>
</dbReference>
<feature type="domain" description="1,4-alpha-glucan branching enzyme C-terminal" evidence="7">
    <location>
        <begin position="425"/>
        <end position="525"/>
    </location>
</feature>
<dbReference type="RefSeq" id="WP_013780902.1">
    <property type="nucleotide sequence ID" value="NC_015520.1"/>
</dbReference>
<feature type="active site" description="Proton donor" evidence="3">
    <location>
        <position position="351"/>
    </location>
</feature>
<gene>
    <name evidence="8" type="ordered locus">Mahau_1278</name>
</gene>
<feature type="active site" description="Nucleophile" evidence="3">
    <location>
        <position position="190"/>
    </location>
</feature>
<evidence type="ECO:0000256" key="4">
    <source>
        <dbReference type="PIRSR" id="PIRSR640042-2"/>
    </source>
</evidence>
<feature type="binding site" evidence="4">
    <location>
        <position position="242"/>
    </location>
    <ligand>
        <name>substrate</name>
    </ligand>
</feature>
<accession>F3ZWM9</accession>
<dbReference type="Gene3D" id="1.20.1430.10">
    <property type="entry name" value="Families 57/38 glycoside transferase, middle domain"/>
    <property type="match status" value="1"/>
</dbReference>
<feature type="domain" description="Glycoside hydrolase family 57 N-terminal" evidence="6">
    <location>
        <begin position="8"/>
        <end position="305"/>
    </location>
</feature>
<keyword evidence="9" id="KW-1185">Reference proteome</keyword>
<dbReference type="InterPro" id="IPR027291">
    <property type="entry name" value="Glyco_hydro_38_N_sf"/>
</dbReference>
<evidence type="ECO:0000313" key="8">
    <source>
        <dbReference type="EMBL" id="AEE96472.1"/>
    </source>
</evidence>
<protein>
    <submittedName>
        <fullName evidence="8">(1-&gt;4)-alpha-D-glucan branching enzyme</fullName>
    </submittedName>
</protein>
<dbReference type="EMBL" id="CP002360">
    <property type="protein sequence ID" value="AEE96472.1"/>
    <property type="molecule type" value="Genomic_DNA"/>
</dbReference>
<evidence type="ECO:0000313" key="9">
    <source>
        <dbReference type="Proteomes" id="UP000008457"/>
    </source>
</evidence>
<dbReference type="STRING" id="697281.Mahau_1278"/>
<dbReference type="eggNOG" id="COG1543">
    <property type="taxonomic scope" value="Bacteria"/>
</dbReference>
<dbReference type="InterPro" id="IPR011330">
    <property type="entry name" value="Glyco_hydro/deAcase_b/a-brl"/>
</dbReference>
<feature type="binding site" evidence="4">
    <location>
        <position position="465"/>
    </location>
    <ligand>
        <name>substrate</name>
    </ligand>
</feature>
<evidence type="ECO:0000259" key="7">
    <source>
        <dbReference type="Pfam" id="PF09210"/>
    </source>
</evidence>